<evidence type="ECO:0000259" key="4">
    <source>
        <dbReference type="PROSITE" id="PS50949"/>
    </source>
</evidence>
<evidence type="ECO:0000256" key="1">
    <source>
        <dbReference type="ARBA" id="ARBA00023015"/>
    </source>
</evidence>
<evidence type="ECO:0000313" key="5">
    <source>
        <dbReference type="EMBL" id="HGS86733.1"/>
    </source>
</evidence>
<accession>A0A7C4Q358</accession>
<dbReference type="PANTHER" id="PTHR38445:SF9">
    <property type="entry name" value="HTH-TYPE TRANSCRIPTIONAL REPRESSOR YTRA"/>
    <property type="match status" value="1"/>
</dbReference>
<gene>
    <name evidence="5" type="ORF">ENT17_03865</name>
</gene>
<keyword evidence="3" id="KW-0804">Transcription</keyword>
<dbReference type="Pfam" id="PF00392">
    <property type="entry name" value="GntR"/>
    <property type="match status" value="1"/>
</dbReference>
<feature type="domain" description="HTH gntR-type" evidence="4">
    <location>
        <begin position="18"/>
        <end position="86"/>
    </location>
</feature>
<protein>
    <submittedName>
        <fullName evidence="5">GntR family transcriptional regulator</fullName>
    </submittedName>
</protein>
<dbReference type="GO" id="GO:0003677">
    <property type="term" value="F:DNA binding"/>
    <property type="evidence" value="ECO:0007669"/>
    <property type="project" value="UniProtKB-KW"/>
</dbReference>
<proteinExistence type="predicted"/>
<dbReference type="CDD" id="cd07377">
    <property type="entry name" value="WHTH_GntR"/>
    <property type="match status" value="1"/>
</dbReference>
<dbReference type="InterPro" id="IPR036390">
    <property type="entry name" value="WH_DNA-bd_sf"/>
</dbReference>
<reference evidence="5" key="1">
    <citation type="journal article" date="2020" name="mSystems">
        <title>Genome- and Community-Level Interaction Insights into Carbon Utilization and Element Cycling Functions of Hydrothermarchaeota in Hydrothermal Sediment.</title>
        <authorList>
            <person name="Zhou Z."/>
            <person name="Liu Y."/>
            <person name="Xu W."/>
            <person name="Pan J."/>
            <person name="Luo Z.H."/>
            <person name="Li M."/>
        </authorList>
    </citation>
    <scope>NUCLEOTIDE SEQUENCE [LARGE SCALE GENOMIC DNA]</scope>
    <source>
        <strain evidence="5">SpSt-556</strain>
    </source>
</reference>
<dbReference type="PANTHER" id="PTHR38445">
    <property type="entry name" value="HTH-TYPE TRANSCRIPTIONAL REPRESSOR YTRA"/>
    <property type="match status" value="1"/>
</dbReference>
<dbReference type="Gene3D" id="1.10.10.10">
    <property type="entry name" value="Winged helix-like DNA-binding domain superfamily/Winged helix DNA-binding domain"/>
    <property type="match status" value="1"/>
</dbReference>
<dbReference type="SMART" id="SM00345">
    <property type="entry name" value="HTH_GNTR"/>
    <property type="match status" value="1"/>
</dbReference>
<keyword evidence="2" id="KW-0238">DNA-binding</keyword>
<keyword evidence="1" id="KW-0805">Transcription regulation</keyword>
<organism evidence="5">
    <name type="scientific">Bellilinea caldifistulae</name>
    <dbReference type="NCBI Taxonomy" id="360411"/>
    <lineage>
        <taxon>Bacteria</taxon>
        <taxon>Bacillati</taxon>
        <taxon>Chloroflexota</taxon>
        <taxon>Anaerolineae</taxon>
        <taxon>Anaerolineales</taxon>
        <taxon>Anaerolineaceae</taxon>
        <taxon>Bellilinea</taxon>
    </lineage>
</organism>
<dbReference type="AlphaFoldDB" id="A0A7C4Q358"/>
<dbReference type="EMBL" id="DSXR01000047">
    <property type="protein sequence ID" value="HGS86733.1"/>
    <property type="molecule type" value="Genomic_DNA"/>
</dbReference>
<evidence type="ECO:0000256" key="2">
    <source>
        <dbReference type="ARBA" id="ARBA00023125"/>
    </source>
</evidence>
<name>A0A7C4Q358_9CHLR</name>
<dbReference type="GO" id="GO:0003700">
    <property type="term" value="F:DNA-binding transcription factor activity"/>
    <property type="evidence" value="ECO:0007669"/>
    <property type="project" value="InterPro"/>
</dbReference>
<dbReference type="InterPro" id="IPR000524">
    <property type="entry name" value="Tscrpt_reg_HTH_GntR"/>
</dbReference>
<dbReference type="PROSITE" id="PS50949">
    <property type="entry name" value="HTH_GNTR"/>
    <property type="match status" value="1"/>
</dbReference>
<dbReference type="InterPro" id="IPR036388">
    <property type="entry name" value="WH-like_DNA-bd_sf"/>
</dbReference>
<evidence type="ECO:0000256" key="3">
    <source>
        <dbReference type="ARBA" id="ARBA00023163"/>
    </source>
</evidence>
<sequence length="140" mass="15986">MENGLANLNLRIDFRSETPITTQIVEQIQNRVLSGELKPGDQLPTVRQLATELRVNFNTVARAYRILDSMGLISTQQGRGTYIWSAGQAENRERERRQALELLTRHYLRDALALGFSADQIRAVLEEEIEQLNKLHSDNP</sequence>
<dbReference type="SUPFAM" id="SSF46785">
    <property type="entry name" value="Winged helix' DNA-binding domain"/>
    <property type="match status" value="1"/>
</dbReference>
<comment type="caution">
    <text evidence="5">The sequence shown here is derived from an EMBL/GenBank/DDBJ whole genome shotgun (WGS) entry which is preliminary data.</text>
</comment>